<keyword evidence="2" id="KW-0456">Lyase</keyword>
<protein>
    <submittedName>
        <fullName evidence="2">Lactoylglutathione lyase</fullName>
    </submittedName>
</protein>
<name>A0AAP8T8Z5_9BACT</name>
<dbReference type="PROSITE" id="PS51819">
    <property type="entry name" value="VOC"/>
    <property type="match status" value="1"/>
</dbReference>
<dbReference type="PANTHER" id="PTHR36503:SF1">
    <property type="entry name" value="BLR2520 PROTEIN"/>
    <property type="match status" value="1"/>
</dbReference>
<dbReference type="InterPro" id="IPR029068">
    <property type="entry name" value="Glyas_Bleomycin-R_OHBP_Dase"/>
</dbReference>
<gene>
    <name evidence="2" type="ORF">CXU09_08905</name>
</gene>
<evidence type="ECO:0000259" key="1">
    <source>
        <dbReference type="PROSITE" id="PS51819"/>
    </source>
</evidence>
<dbReference type="AlphaFoldDB" id="A0AAP8T8Z5"/>
<reference evidence="2 3" key="1">
    <citation type="journal article" date="2017" name="BMC Genomics">
        <title>Genome sequencing of 39 Akkermansia muciniphila isolates reveals its population structure, genomic and functional diverisity, and global distribution in mammalian gut microbiotas.</title>
        <authorList>
            <person name="Guo X."/>
            <person name="Li S."/>
            <person name="Zhang J."/>
            <person name="Wu F."/>
            <person name="Li X."/>
            <person name="Wu D."/>
            <person name="Zhang M."/>
            <person name="Ou Z."/>
            <person name="Jie Z."/>
            <person name="Yan Q."/>
            <person name="Li P."/>
            <person name="Yi J."/>
            <person name="Peng Y."/>
        </authorList>
    </citation>
    <scope>NUCLEOTIDE SEQUENCE [LARGE SCALE GENOMIC DNA]</scope>
    <source>
        <strain evidence="2 3">GP43</strain>
    </source>
</reference>
<organism evidence="2 3">
    <name type="scientific">Akkermansia muciniphila</name>
    <dbReference type="NCBI Taxonomy" id="239935"/>
    <lineage>
        <taxon>Bacteria</taxon>
        <taxon>Pseudomonadati</taxon>
        <taxon>Verrucomicrobiota</taxon>
        <taxon>Verrucomicrobiia</taxon>
        <taxon>Verrucomicrobiales</taxon>
        <taxon>Akkermansiaceae</taxon>
        <taxon>Akkermansia</taxon>
    </lineage>
</organism>
<dbReference type="PANTHER" id="PTHR36503">
    <property type="entry name" value="BLR2520 PROTEIN"/>
    <property type="match status" value="1"/>
</dbReference>
<accession>A0AAP8T8Z5</accession>
<evidence type="ECO:0000313" key="2">
    <source>
        <dbReference type="EMBL" id="PNC54848.1"/>
    </source>
</evidence>
<dbReference type="InterPro" id="IPR037523">
    <property type="entry name" value="VOC_core"/>
</dbReference>
<dbReference type="GO" id="GO:0016829">
    <property type="term" value="F:lyase activity"/>
    <property type="evidence" value="ECO:0007669"/>
    <property type="project" value="UniProtKB-KW"/>
</dbReference>
<evidence type="ECO:0000313" key="3">
    <source>
        <dbReference type="Proteomes" id="UP000235914"/>
    </source>
</evidence>
<comment type="caution">
    <text evidence="2">The sequence shown here is derived from an EMBL/GenBank/DDBJ whole genome shotgun (WGS) entry which is preliminary data.</text>
</comment>
<dbReference type="Gene3D" id="3.10.180.10">
    <property type="entry name" value="2,3-Dihydroxybiphenyl 1,2-Dioxygenase, domain 1"/>
    <property type="match status" value="1"/>
</dbReference>
<dbReference type="Proteomes" id="UP000235914">
    <property type="component" value="Unassembled WGS sequence"/>
</dbReference>
<proteinExistence type="predicted"/>
<dbReference type="SUPFAM" id="SSF54593">
    <property type="entry name" value="Glyoxalase/Bleomycin resistance protein/Dihydroxybiphenyl dioxygenase"/>
    <property type="match status" value="1"/>
</dbReference>
<feature type="domain" description="VOC" evidence="1">
    <location>
        <begin position="1"/>
        <end position="90"/>
    </location>
</feature>
<sequence length="90" mass="9839">MNRVTDICLGVIDMKKSLQFYRDKLGFKTDETGDNPDVVFFCTPGTKLELYPLDLLAKDIDPGNPPAPGSGFGGITLAYNAITKEEVVEI</sequence>
<dbReference type="Pfam" id="PF00903">
    <property type="entry name" value="Glyoxalase"/>
    <property type="match status" value="1"/>
</dbReference>
<dbReference type="InterPro" id="IPR004360">
    <property type="entry name" value="Glyas_Fos-R_dOase_dom"/>
</dbReference>
<dbReference type="EMBL" id="PJKN01000005">
    <property type="protein sequence ID" value="PNC54848.1"/>
    <property type="molecule type" value="Genomic_DNA"/>
</dbReference>